<feature type="region of interest" description="Disordered" evidence="1">
    <location>
        <begin position="1"/>
        <end position="28"/>
    </location>
</feature>
<dbReference type="Proteomes" id="UP000266861">
    <property type="component" value="Unassembled WGS sequence"/>
</dbReference>
<organism evidence="2 3">
    <name type="scientific">Diversispora epigaea</name>
    <dbReference type="NCBI Taxonomy" id="1348612"/>
    <lineage>
        <taxon>Eukaryota</taxon>
        <taxon>Fungi</taxon>
        <taxon>Fungi incertae sedis</taxon>
        <taxon>Mucoromycota</taxon>
        <taxon>Glomeromycotina</taxon>
        <taxon>Glomeromycetes</taxon>
        <taxon>Diversisporales</taxon>
        <taxon>Diversisporaceae</taxon>
        <taxon>Diversispora</taxon>
    </lineage>
</organism>
<gene>
    <name evidence="2" type="ORF">Glove_99g104</name>
</gene>
<evidence type="ECO:0000256" key="1">
    <source>
        <dbReference type="SAM" id="MobiDB-lite"/>
    </source>
</evidence>
<dbReference type="AlphaFoldDB" id="A0A397J427"/>
<protein>
    <submittedName>
        <fullName evidence="2">Uncharacterized protein</fullName>
    </submittedName>
</protein>
<evidence type="ECO:0000313" key="3">
    <source>
        <dbReference type="Proteomes" id="UP000266861"/>
    </source>
</evidence>
<proteinExistence type="predicted"/>
<comment type="caution">
    <text evidence="2">The sequence shown here is derived from an EMBL/GenBank/DDBJ whole genome shotgun (WGS) entry which is preliminary data.</text>
</comment>
<reference evidence="2 3" key="1">
    <citation type="submission" date="2018-08" db="EMBL/GenBank/DDBJ databases">
        <title>Genome and evolution of the arbuscular mycorrhizal fungus Diversispora epigaea (formerly Glomus versiforme) and its bacterial endosymbionts.</title>
        <authorList>
            <person name="Sun X."/>
            <person name="Fei Z."/>
            <person name="Harrison M."/>
        </authorList>
    </citation>
    <scope>NUCLEOTIDE SEQUENCE [LARGE SCALE GENOMIC DNA]</scope>
    <source>
        <strain evidence="2 3">IT104</strain>
    </source>
</reference>
<feature type="compositionally biased region" description="Basic and acidic residues" evidence="1">
    <location>
        <begin position="8"/>
        <end position="25"/>
    </location>
</feature>
<sequence>MRKRREEKKKGKEERKRVERGESGENGRNACNWPAFNFHGLSLIKSKSQAVFGQIFNSRIAVRRYIRCCKDKLA</sequence>
<dbReference type="EMBL" id="PQFF01000092">
    <property type="protein sequence ID" value="RHZ83075.1"/>
    <property type="molecule type" value="Genomic_DNA"/>
</dbReference>
<evidence type="ECO:0000313" key="2">
    <source>
        <dbReference type="EMBL" id="RHZ83075.1"/>
    </source>
</evidence>
<name>A0A397J427_9GLOM</name>
<accession>A0A397J427</accession>
<keyword evidence="3" id="KW-1185">Reference proteome</keyword>